<keyword evidence="7" id="KW-0449">Lipoprotein</keyword>
<evidence type="ECO:0000256" key="2">
    <source>
        <dbReference type="ARBA" id="ARBA00022475"/>
    </source>
</evidence>
<dbReference type="PANTHER" id="PTHR34992">
    <property type="entry name" value="HYPHAL ANASTAMOSIS-7 PROTEIN"/>
    <property type="match status" value="1"/>
</dbReference>
<accession>A0A0D2ASU4</accession>
<dbReference type="InterPro" id="IPR046530">
    <property type="entry name" value="BIM1-like_dom"/>
</dbReference>
<dbReference type="GeneID" id="27308391"/>
<comment type="subcellular location">
    <subcellularLocation>
        <location evidence="1">Cell membrane</location>
        <topology evidence="1">Lipid-anchor</topology>
        <topology evidence="1">GPI-anchor</topology>
    </subcellularLocation>
</comment>
<evidence type="ECO:0000256" key="5">
    <source>
        <dbReference type="ARBA" id="ARBA00023136"/>
    </source>
</evidence>
<dbReference type="STRING" id="253628.A0A0D2ASU4"/>
<dbReference type="OrthoDB" id="2146436at2759"/>
<reference evidence="11 12" key="1">
    <citation type="submission" date="2015-01" db="EMBL/GenBank/DDBJ databases">
        <title>The Genome Sequence of Ochroconis gallopava CBS43764.</title>
        <authorList>
            <consortium name="The Broad Institute Genomics Platform"/>
            <person name="Cuomo C."/>
            <person name="de Hoog S."/>
            <person name="Gorbushina A."/>
            <person name="Stielow B."/>
            <person name="Teixiera M."/>
            <person name="Abouelleil A."/>
            <person name="Chapman S.B."/>
            <person name="Priest M."/>
            <person name="Young S.K."/>
            <person name="Wortman J."/>
            <person name="Nusbaum C."/>
            <person name="Birren B."/>
        </authorList>
    </citation>
    <scope>NUCLEOTIDE SEQUENCE [LARGE SCALE GENOMIC DNA]</scope>
    <source>
        <strain evidence="11 12">CBS 43764</strain>
    </source>
</reference>
<protein>
    <recommendedName>
        <fullName evidence="10">Copper acquisition factor BIM1-like domain-containing protein</fullName>
    </recommendedName>
</protein>
<evidence type="ECO:0000256" key="1">
    <source>
        <dbReference type="ARBA" id="ARBA00004609"/>
    </source>
</evidence>
<evidence type="ECO:0000256" key="8">
    <source>
        <dbReference type="SAM" id="MobiDB-lite"/>
    </source>
</evidence>
<dbReference type="CDD" id="cd21176">
    <property type="entry name" value="LPMO_auxiliary-like"/>
    <property type="match status" value="1"/>
</dbReference>
<evidence type="ECO:0000313" key="11">
    <source>
        <dbReference type="EMBL" id="KIW09545.1"/>
    </source>
</evidence>
<evidence type="ECO:0000259" key="10">
    <source>
        <dbReference type="Pfam" id="PF20238"/>
    </source>
</evidence>
<evidence type="ECO:0000256" key="4">
    <source>
        <dbReference type="ARBA" id="ARBA00022729"/>
    </source>
</evidence>
<dbReference type="HOGENOM" id="CLU_070647_2_0_1"/>
<evidence type="ECO:0000313" key="12">
    <source>
        <dbReference type="Proteomes" id="UP000053259"/>
    </source>
</evidence>
<dbReference type="Proteomes" id="UP000053259">
    <property type="component" value="Unassembled WGS sequence"/>
</dbReference>
<feature type="region of interest" description="Disordered" evidence="8">
    <location>
        <begin position="171"/>
        <end position="205"/>
    </location>
</feature>
<keyword evidence="2" id="KW-1003">Cell membrane</keyword>
<dbReference type="InParanoid" id="A0A0D2ASU4"/>
<evidence type="ECO:0000256" key="7">
    <source>
        <dbReference type="ARBA" id="ARBA00023288"/>
    </source>
</evidence>
<dbReference type="GO" id="GO:0005886">
    <property type="term" value="C:plasma membrane"/>
    <property type="evidence" value="ECO:0007669"/>
    <property type="project" value="UniProtKB-SubCell"/>
</dbReference>
<dbReference type="AlphaFoldDB" id="A0A0D2ASU4"/>
<dbReference type="GO" id="GO:0098552">
    <property type="term" value="C:side of membrane"/>
    <property type="evidence" value="ECO:0007669"/>
    <property type="project" value="UniProtKB-KW"/>
</dbReference>
<sequence>MFSRALLLSILPIVSAHFHLVWPPSRGFDEDTIVNYPCGGFDQVNSTRQALPLNGAFPIQLNMEHTSVKGMVVLAVGNNPTGDDFTTVLKPTFEEVGPQNFCIGDVIIPASLNLTEGTNATIQVLTNGDPNGGLYQCADVTFTSATLSQTDYNSHCSNSTGVSASFVGGAAPNGTSSSSSSQSSSSASGSASGTAASKTSSGSGTRQTAGALLLGAAGVLAVGAL</sequence>
<feature type="domain" description="Copper acquisition factor BIM1-like" evidence="10">
    <location>
        <begin position="15"/>
        <end position="161"/>
    </location>
</feature>
<feature type="signal peptide" evidence="9">
    <location>
        <begin position="1"/>
        <end position="16"/>
    </location>
</feature>
<keyword evidence="3" id="KW-0336">GPI-anchor</keyword>
<dbReference type="RefSeq" id="XP_016219414.1">
    <property type="nucleotide sequence ID" value="XM_016353157.1"/>
</dbReference>
<keyword evidence="12" id="KW-1185">Reference proteome</keyword>
<proteinExistence type="predicted"/>
<evidence type="ECO:0000256" key="3">
    <source>
        <dbReference type="ARBA" id="ARBA00022622"/>
    </source>
</evidence>
<keyword evidence="5" id="KW-0472">Membrane</keyword>
<organism evidence="11 12">
    <name type="scientific">Verruconis gallopava</name>
    <dbReference type="NCBI Taxonomy" id="253628"/>
    <lineage>
        <taxon>Eukaryota</taxon>
        <taxon>Fungi</taxon>
        <taxon>Dikarya</taxon>
        <taxon>Ascomycota</taxon>
        <taxon>Pezizomycotina</taxon>
        <taxon>Dothideomycetes</taxon>
        <taxon>Pleosporomycetidae</taxon>
        <taxon>Venturiales</taxon>
        <taxon>Sympoventuriaceae</taxon>
        <taxon>Verruconis</taxon>
    </lineage>
</organism>
<dbReference type="VEuPathDB" id="FungiDB:PV09_00418"/>
<dbReference type="Pfam" id="PF20238">
    <property type="entry name" value="BIM1-like_dom"/>
    <property type="match status" value="1"/>
</dbReference>
<evidence type="ECO:0000256" key="6">
    <source>
        <dbReference type="ARBA" id="ARBA00023180"/>
    </source>
</evidence>
<keyword evidence="6" id="KW-0325">Glycoprotein</keyword>
<dbReference type="InterPro" id="IPR046936">
    <property type="entry name" value="BIM1-like"/>
</dbReference>
<feature type="chain" id="PRO_5002253898" description="Copper acquisition factor BIM1-like domain-containing protein" evidence="9">
    <location>
        <begin position="17"/>
        <end position="225"/>
    </location>
</feature>
<evidence type="ECO:0000256" key="9">
    <source>
        <dbReference type="SAM" id="SignalP"/>
    </source>
</evidence>
<dbReference type="EMBL" id="KN847529">
    <property type="protein sequence ID" value="KIW09545.1"/>
    <property type="molecule type" value="Genomic_DNA"/>
</dbReference>
<gene>
    <name evidence="11" type="ORF">PV09_00418</name>
</gene>
<keyword evidence="4 9" id="KW-0732">Signal</keyword>
<name>A0A0D2ASU4_9PEZI</name>
<dbReference type="PANTHER" id="PTHR34992:SF1">
    <property type="entry name" value="COPPER ACQUISITION FACTOR BIM1-LIKE DOMAIN-CONTAINING PROTEIN"/>
    <property type="match status" value="1"/>
</dbReference>